<evidence type="ECO:0000256" key="10">
    <source>
        <dbReference type="ARBA" id="ARBA00025111"/>
    </source>
</evidence>
<dbReference type="PANTHER" id="PTHR11431:SF126">
    <property type="entry name" value="FERRITIN-2, CHLOROPLASTIC-RELATED"/>
    <property type="match status" value="1"/>
</dbReference>
<dbReference type="GO" id="GO:0008198">
    <property type="term" value="F:ferrous iron binding"/>
    <property type="evidence" value="ECO:0000318"/>
    <property type="project" value="GO_Central"/>
</dbReference>
<keyword evidence="4" id="KW-0150">Chloroplast</keyword>
<evidence type="ECO:0000313" key="17">
    <source>
        <dbReference type="Proteomes" id="UP000813463"/>
    </source>
</evidence>
<dbReference type="InterPro" id="IPR009078">
    <property type="entry name" value="Ferritin-like_SF"/>
</dbReference>
<dbReference type="Pfam" id="PF00210">
    <property type="entry name" value="Ferritin"/>
    <property type="match status" value="1"/>
</dbReference>
<accession>A0A9R0JGH9</accession>
<evidence type="ECO:0000256" key="15">
    <source>
        <dbReference type="SAM" id="MobiDB-lite"/>
    </source>
</evidence>
<name>A0A9R0JGH9_SPIOL</name>
<feature type="binding site" evidence="13">
    <location>
        <position position="226"/>
    </location>
    <ligand>
        <name>Fe cation</name>
        <dbReference type="ChEBI" id="CHEBI:24875"/>
        <label>1</label>
    </ligand>
</feature>
<dbReference type="Proteomes" id="UP000813463">
    <property type="component" value="Chromosome 6"/>
</dbReference>
<evidence type="ECO:0000256" key="13">
    <source>
        <dbReference type="PIRSR" id="PIRSR601519-1"/>
    </source>
</evidence>
<dbReference type="KEGG" id="soe:110804775"/>
<feature type="region of interest" description="Disordered" evidence="15">
    <location>
        <begin position="1"/>
        <end position="24"/>
    </location>
</feature>
<dbReference type="SUPFAM" id="SSF47240">
    <property type="entry name" value="Ferritin-like"/>
    <property type="match status" value="1"/>
</dbReference>
<dbReference type="InterPro" id="IPR012347">
    <property type="entry name" value="Ferritin-like"/>
</dbReference>
<gene>
    <name evidence="18" type="primary">LOC110804775</name>
</gene>
<dbReference type="InterPro" id="IPR001519">
    <property type="entry name" value="Ferritin"/>
</dbReference>
<keyword evidence="9 13" id="KW-0408">Iron</keyword>
<dbReference type="GO" id="GO:0004322">
    <property type="term" value="F:ferroxidase activity"/>
    <property type="evidence" value="ECO:0007669"/>
    <property type="project" value="UniProtKB-EC"/>
</dbReference>
<dbReference type="Gene3D" id="1.20.1260.10">
    <property type="match status" value="1"/>
</dbReference>
<keyword evidence="6 13" id="KW-0479">Metal-binding</keyword>
<dbReference type="GeneID" id="110804775"/>
<evidence type="ECO:0000256" key="2">
    <source>
        <dbReference type="ARBA" id="ARBA00007513"/>
    </source>
</evidence>
<sequence length="258" mass="28655">MMLRAVSSGGSPLFSSSPVVSGKENGSGLFLPSSVVFGGEKERRNNGCGRISMAAFKEGGPMTGIVFQPFEEVKSDNFLVPTSPQASLARQSFVDDCESAINEQINVEYSASYVYHSLFAYFDRDNVALKGLAKFFRESSEEERGHAEKLMKYQNMRGGRVKLFSILMPPSDFEQVEKGDALYAMELALSLEKLVNEKLLNLHGVAAKNNDVQLQEFVEGEFLSEQVEAIKQIADYVTQLRMVGKGHGVWHFDQMLLN</sequence>
<evidence type="ECO:0000259" key="16">
    <source>
        <dbReference type="PROSITE" id="PS50905"/>
    </source>
</evidence>
<comment type="catalytic activity">
    <reaction evidence="12 14">
        <text>4 Fe(2+) + O2 + 4 H(+) = 4 Fe(3+) + 2 H2O</text>
        <dbReference type="Rhea" id="RHEA:11148"/>
        <dbReference type="ChEBI" id="CHEBI:15377"/>
        <dbReference type="ChEBI" id="CHEBI:15378"/>
        <dbReference type="ChEBI" id="CHEBI:15379"/>
        <dbReference type="ChEBI" id="CHEBI:29033"/>
        <dbReference type="ChEBI" id="CHEBI:29034"/>
        <dbReference type="EC" id="1.16.3.1"/>
    </reaction>
</comment>
<dbReference type="InterPro" id="IPR008331">
    <property type="entry name" value="Ferritin_DPS_dom"/>
</dbReference>
<evidence type="ECO:0000256" key="4">
    <source>
        <dbReference type="ARBA" id="ARBA00022528"/>
    </source>
</evidence>
<organism evidence="17 18">
    <name type="scientific">Spinacia oleracea</name>
    <name type="common">Spinach</name>
    <dbReference type="NCBI Taxonomy" id="3562"/>
    <lineage>
        <taxon>Eukaryota</taxon>
        <taxon>Viridiplantae</taxon>
        <taxon>Streptophyta</taxon>
        <taxon>Embryophyta</taxon>
        <taxon>Tracheophyta</taxon>
        <taxon>Spermatophyta</taxon>
        <taxon>Magnoliopsida</taxon>
        <taxon>eudicotyledons</taxon>
        <taxon>Gunneridae</taxon>
        <taxon>Pentapetalae</taxon>
        <taxon>Caryophyllales</taxon>
        <taxon>Chenopodiaceae</taxon>
        <taxon>Chenopodioideae</taxon>
        <taxon>Anserineae</taxon>
        <taxon>Spinacia</taxon>
    </lineage>
</organism>
<protein>
    <recommendedName>
        <fullName evidence="14">Ferritin</fullName>
        <ecNumber evidence="14">1.16.3.1</ecNumber>
    </recommendedName>
</protein>
<feature type="binding site" evidence="13">
    <location>
        <position position="143"/>
    </location>
    <ligand>
        <name>Fe cation</name>
        <dbReference type="ChEBI" id="CHEBI:24875"/>
        <label>1</label>
    </ligand>
</feature>
<reference evidence="17" key="1">
    <citation type="journal article" date="2021" name="Nat. Commun.">
        <title>Genomic analyses provide insights into spinach domestication and the genetic basis of agronomic traits.</title>
        <authorList>
            <person name="Cai X."/>
            <person name="Sun X."/>
            <person name="Xu C."/>
            <person name="Sun H."/>
            <person name="Wang X."/>
            <person name="Ge C."/>
            <person name="Zhang Z."/>
            <person name="Wang Q."/>
            <person name="Fei Z."/>
            <person name="Jiao C."/>
            <person name="Wang Q."/>
        </authorList>
    </citation>
    <scope>NUCLEOTIDE SEQUENCE [LARGE SCALE GENOMIC DNA]</scope>
    <source>
        <strain evidence="17">cv. Varoflay</strain>
    </source>
</reference>
<evidence type="ECO:0000256" key="9">
    <source>
        <dbReference type="ARBA" id="ARBA00023004"/>
    </source>
</evidence>
<evidence type="ECO:0000256" key="11">
    <source>
        <dbReference type="ARBA" id="ARBA00026060"/>
    </source>
</evidence>
<keyword evidence="8 14" id="KW-0560">Oxidoreductase</keyword>
<feature type="binding site" evidence="13">
    <location>
        <position position="146"/>
    </location>
    <ligand>
        <name>Fe cation</name>
        <dbReference type="ChEBI" id="CHEBI:24875"/>
        <label>1</label>
    </ligand>
</feature>
<evidence type="ECO:0000256" key="3">
    <source>
        <dbReference type="ARBA" id="ARBA00022434"/>
    </source>
</evidence>
<dbReference type="PANTHER" id="PTHR11431">
    <property type="entry name" value="FERRITIN"/>
    <property type="match status" value="1"/>
</dbReference>
<dbReference type="GO" id="GO:0008199">
    <property type="term" value="F:ferric iron binding"/>
    <property type="evidence" value="ECO:0000318"/>
    <property type="project" value="GO_Central"/>
</dbReference>
<evidence type="ECO:0000313" key="18">
    <source>
        <dbReference type="RefSeq" id="XP_021866075.1"/>
    </source>
</evidence>
<dbReference type="PROSITE" id="PS50905">
    <property type="entry name" value="FERRITIN_LIKE"/>
    <property type="match status" value="1"/>
</dbReference>
<proteinExistence type="inferred from homology"/>
<keyword evidence="3 14" id="KW-0409">Iron storage</keyword>
<keyword evidence="5" id="KW-0934">Plastid</keyword>
<keyword evidence="7" id="KW-0809">Transit peptide</keyword>
<dbReference type="GO" id="GO:0006979">
    <property type="term" value="P:response to oxidative stress"/>
    <property type="evidence" value="ECO:0007669"/>
    <property type="project" value="UniProtKB-ARBA"/>
</dbReference>
<dbReference type="GO" id="GO:0006826">
    <property type="term" value="P:iron ion transport"/>
    <property type="evidence" value="ECO:0007669"/>
    <property type="project" value="InterPro"/>
</dbReference>
<dbReference type="AlphaFoldDB" id="A0A9R0JGH9"/>
<feature type="compositionally biased region" description="Low complexity" evidence="15">
    <location>
        <begin position="1"/>
        <end position="22"/>
    </location>
</feature>
<dbReference type="FunFam" id="1.20.1260.10:FF:000006">
    <property type="entry name" value="Ferritin"/>
    <property type="match status" value="1"/>
</dbReference>
<dbReference type="CDD" id="cd01056">
    <property type="entry name" value="Euk_Ferritin"/>
    <property type="match status" value="1"/>
</dbReference>
<comment type="function">
    <text evidence="14">Stores iron in a soluble, non-toxic, readily available form. Important for iron homeostasis. Iron is taken up in the ferrous form and deposited as ferric hydroxides after oxidation.</text>
</comment>
<evidence type="ECO:0000256" key="1">
    <source>
        <dbReference type="ARBA" id="ARBA00004229"/>
    </source>
</evidence>
<dbReference type="GO" id="GO:0005737">
    <property type="term" value="C:cytoplasm"/>
    <property type="evidence" value="ECO:0000318"/>
    <property type="project" value="GO_Central"/>
</dbReference>
<comment type="subunit">
    <text evidence="11">Oligomer of 24 subunits. There are two types of subunits: L (light) chain and H (heavy) chain. The major chain can be light or heavy, depending on the species and tissue type. The functional molecule forms a roughly spherical shell with a diameter of 12 nm and contains a central cavity into which the insoluble mineral iron core is deposited.</text>
</comment>
<dbReference type="RefSeq" id="XP_021866075.1">
    <property type="nucleotide sequence ID" value="XM_022010383.2"/>
</dbReference>
<dbReference type="OrthoDB" id="186462at2759"/>
<comment type="similarity">
    <text evidence="2 14">Belongs to the ferritin family.</text>
</comment>
<evidence type="ECO:0000256" key="14">
    <source>
        <dbReference type="RuleBase" id="RU361145"/>
    </source>
</evidence>
<comment type="subcellular location">
    <subcellularLocation>
        <location evidence="1">Plastid</location>
        <location evidence="1">Chloroplast</location>
    </subcellularLocation>
</comment>
<feature type="binding site" evidence="13">
    <location>
        <position position="192"/>
    </location>
    <ligand>
        <name>Fe cation</name>
        <dbReference type="ChEBI" id="CHEBI:24875"/>
        <label>1</label>
    </ligand>
</feature>
<evidence type="ECO:0000256" key="5">
    <source>
        <dbReference type="ARBA" id="ARBA00022640"/>
    </source>
</evidence>
<feature type="binding site" evidence="13">
    <location>
        <position position="108"/>
    </location>
    <ligand>
        <name>Fe cation</name>
        <dbReference type="ChEBI" id="CHEBI:24875"/>
        <label>2</label>
    </ligand>
</feature>
<evidence type="ECO:0000256" key="7">
    <source>
        <dbReference type="ARBA" id="ARBA00022946"/>
    </source>
</evidence>
<feature type="domain" description="Ferritin-like diiron" evidence="16">
    <location>
        <begin position="91"/>
        <end position="244"/>
    </location>
</feature>
<dbReference type="GO" id="GO:0009507">
    <property type="term" value="C:chloroplast"/>
    <property type="evidence" value="ECO:0007669"/>
    <property type="project" value="UniProtKB-SubCell"/>
</dbReference>
<dbReference type="EC" id="1.16.3.1" evidence="14"/>
<evidence type="ECO:0000256" key="6">
    <source>
        <dbReference type="ARBA" id="ARBA00022723"/>
    </source>
</evidence>
<dbReference type="InterPro" id="IPR009040">
    <property type="entry name" value="Ferritin-like_diiron"/>
</dbReference>
<evidence type="ECO:0000256" key="12">
    <source>
        <dbReference type="ARBA" id="ARBA00047990"/>
    </source>
</evidence>
<evidence type="ECO:0000256" key="8">
    <source>
        <dbReference type="ARBA" id="ARBA00023002"/>
    </source>
</evidence>
<dbReference type="GO" id="GO:0006879">
    <property type="term" value="P:intracellular iron ion homeostasis"/>
    <property type="evidence" value="ECO:0007669"/>
    <property type="project" value="UniProtKB-KW"/>
</dbReference>
<keyword evidence="17" id="KW-1185">Reference proteome</keyword>
<reference evidence="18" key="2">
    <citation type="submission" date="2025-08" db="UniProtKB">
        <authorList>
            <consortium name="RefSeq"/>
        </authorList>
    </citation>
    <scope>IDENTIFICATION</scope>
    <source>
        <tissue evidence="18">Leaf</tissue>
    </source>
</reference>
<comment type="function">
    <text evidence="10">Stores iron in a soluble, non-toxic, readily available form. Important for iron homeostasis. Has ferroxidase activity. Iron is taken up in the ferrous form and deposited as ferric hydroxides after oxidation.</text>
</comment>